<organism evidence="1 2">
    <name type="scientific">Streptococcus saliviloxodontae</name>
    <dbReference type="NCBI Taxonomy" id="1349416"/>
    <lineage>
        <taxon>Bacteria</taxon>
        <taxon>Bacillati</taxon>
        <taxon>Bacillota</taxon>
        <taxon>Bacilli</taxon>
        <taxon>Lactobacillales</taxon>
        <taxon>Streptococcaceae</taxon>
        <taxon>Streptococcus</taxon>
    </lineage>
</organism>
<gene>
    <name evidence="1" type="ORF">JOC31_000276</name>
</gene>
<sequence length="245" mass="27465">MTTLTHVYQTLQAAKWVDLTHQINESSPHFPALPALEKKDLFTLKDGFHVQQISVVGQYGTHIDAPIHFVEGGRWLDEIALKDLLLPLYVVDLSEQVAANPDYEISKSDLLAFESEHGKIQAGSFVAFRSDWHKRWPSQDAIRNLDDQGVQHTPGWSHEALQFLIEERQIKAVGHETLDTDSGVRAAKNGALLEEYYLLEQDLFQVEVLANLDQVPATGSLISIAFPHWEKVTGSPVRAIAILPE</sequence>
<accession>A0ABS2PJ78</accession>
<dbReference type="Pfam" id="PF04199">
    <property type="entry name" value="Cyclase"/>
    <property type="match status" value="1"/>
</dbReference>
<evidence type="ECO:0000313" key="1">
    <source>
        <dbReference type="EMBL" id="MBM7635484.1"/>
    </source>
</evidence>
<dbReference type="Proteomes" id="UP000809081">
    <property type="component" value="Unassembled WGS sequence"/>
</dbReference>
<protein>
    <submittedName>
        <fullName evidence="1">Kynurenine formamidase</fullName>
    </submittedName>
</protein>
<name>A0ABS2PJ78_9STRE</name>
<comment type="caution">
    <text evidence="1">The sequence shown here is derived from an EMBL/GenBank/DDBJ whole genome shotgun (WGS) entry which is preliminary data.</text>
</comment>
<keyword evidence="2" id="KW-1185">Reference proteome</keyword>
<proteinExistence type="predicted"/>
<dbReference type="SUPFAM" id="SSF102198">
    <property type="entry name" value="Putative cyclase"/>
    <property type="match status" value="1"/>
</dbReference>
<dbReference type="PANTHER" id="PTHR31118">
    <property type="entry name" value="CYCLASE-LIKE PROTEIN 2"/>
    <property type="match status" value="1"/>
</dbReference>
<dbReference type="RefSeq" id="WP_205016434.1">
    <property type="nucleotide sequence ID" value="NZ_JAFBEI010000004.1"/>
</dbReference>
<reference evidence="1 2" key="1">
    <citation type="submission" date="2021-01" db="EMBL/GenBank/DDBJ databases">
        <title>Genomic Encyclopedia of Type Strains, Phase IV (KMG-IV): sequencing the most valuable type-strain genomes for metagenomic binning, comparative biology and taxonomic classification.</title>
        <authorList>
            <person name="Goeker M."/>
        </authorList>
    </citation>
    <scope>NUCLEOTIDE SEQUENCE [LARGE SCALE GENOMIC DNA]</scope>
    <source>
        <strain evidence="1 2">DSM 27513</strain>
    </source>
</reference>
<dbReference type="EMBL" id="JAFBEI010000004">
    <property type="protein sequence ID" value="MBM7635484.1"/>
    <property type="molecule type" value="Genomic_DNA"/>
</dbReference>
<dbReference type="InterPro" id="IPR037175">
    <property type="entry name" value="KFase_sf"/>
</dbReference>
<dbReference type="InterPro" id="IPR007325">
    <property type="entry name" value="KFase/CYL"/>
</dbReference>
<dbReference type="PANTHER" id="PTHR31118:SF12">
    <property type="entry name" value="CYCLASE-LIKE PROTEIN 2"/>
    <property type="match status" value="1"/>
</dbReference>
<evidence type="ECO:0000313" key="2">
    <source>
        <dbReference type="Proteomes" id="UP000809081"/>
    </source>
</evidence>
<dbReference type="Gene3D" id="3.50.30.50">
    <property type="entry name" value="Putative cyclase"/>
    <property type="match status" value="1"/>
</dbReference>